<dbReference type="InterPro" id="IPR029058">
    <property type="entry name" value="AB_hydrolase_fold"/>
</dbReference>
<dbReference type="SUPFAM" id="SSF53474">
    <property type="entry name" value="alpha/beta-Hydrolases"/>
    <property type="match status" value="1"/>
</dbReference>
<feature type="domain" description="AB hydrolase-1" evidence="2">
    <location>
        <begin position="24"/>
        <end position="277"/>
    </location>
</feature>
<reference evidence="3" key="1">
    <citation type="submission" date="2021-02" db="EMBL/GenBank/DDBJ databases">
        <title>Genome sequence of Rhodospirillales sp. strain TMPK1 isolated from soil.</title>
        <authorList>
            <person name="Nakai R."/>
            <person name="Kusada H."/>
            <person name="Tamaki H."/>
        </authorList>
    </citation>
    <scope>NUCLEOTIDE SEQUENCE</scope>
    <source>
        <strain evidence="3">TMPK1</strain>
    </source>
</reference>
<evidence type="ECO:0000313" key="4">
    <source>
        <dbReference type="Proteomes" id="UP000681075"/>
    </source>
</evidence>
<dbReference type="AlphaFoldDB" id="A0A8S8XHQ2"/>
<dbReference type="Pfam" id="PF00561">
    <property type="entry name" value="Abhydrolase_1"/>
    <property type="match status" value="1"/>
</dbReference>
<dbReference type="Proteomes" id="UP000681075">
    <property type="component" value="Unassembled WGS sequence"/>
</dbReference>
<name>A0A8S8XHQ2_9PROT</name>
<dbReference type="PRINTS" id="PR00412">
    <property type="entry name" value="EPOXHYDRLASE"/>
</dbReference>
<dbReference type="EMBL" id="BOPV01000001">
    <property type="protein sequence ID" value="GIL40745.1"/>
    <property type="molecule type" value="Genomic_DNA"/>
</dbReference>
<gene>
    <name evidence="3" type="ORF">TMPK1_29820</name>
</gene>
<dbReference type="RefSeq" id="WP_420243930.1">
    <property type="nucleotide sequence ID" value="NZ_BOPV01000001.1"/>
</dbReference>
<evidence type="ECO:0000256" key="1">
    <source>
        <dbReference type="ARBA" id="ARBA00022801"/>
    </source>
</evidence>
<dbReference type="PANTHER" id="PTHR43329">
    <property type="entry name" value="EPOXIDE HYDROLASE"/>
    <property type="match status" value="1"/>
</dbReference>
<proteinExistence type="predicted"/>
<evidence type="ECO:0000313" key="3">
    <source>
        <dbReference type="EMBL" id="GIL40745.1"/>
    </source>
</evidence>
<dbReference type="InterPro" id="IPR000073">
    <property type="entry name" value="AB_hydrolase_1"/>
</dbReference>
<protein>
    <submittedName>
        <fullName evidence="3">Alpha/beta hydrolase</fullName>
    </submittedName>
</protein>
<keyword evidence="4" id="KW-1185">Reference proteome</keyword>
<dbReference type="GO" id="GO:0016787">
    <property type="term" value="F:hydrolase activity"/>
    <property type="evidence" value="ECO:0007669"/>
    <property type="project" value="UniProtKB-KW"/>
</dbReference>
<evidence type="ECO:0000259" key="2">
    <source>
        <dbReference type="Pfam" id="PF00561"/>
    </source>
</evidence>
<organism evidence="3 4">
    <name type="scientific">Roseiterribacter gracilis</name>
    <dbReference type="NCBI Taxonomy" id="2812848"/>
    <lineage>
        <taxon>Bacteria</taxon>
        <taxon>Pseudomonadati</taxon>
        <taxon>Pseudomonadota</taxon>
        <taxon>Alphaproteobacteria</taxon>
        <taxon>Rhodospirillales</taxon>
        <taxon>Roseiterribacteraceae</taxon>
        <taxon>Roseiterribacter</taxon>
    </lineage>
</organism>
<comment type="caution">
    <text evidence="3">The sequence shown here is derived from an EMBL/GenBank/DDBJ whole genome shotgun (WGS) entry which is preliminary data.</text>
</comment>
<dbReference type="InterPro" id="IPR000639">
    <property type="entry name" value="Epox_hydrolase-like"/>
</dbReference>
<keyword evidence="1 3" id="KW-0378">Hydrolase</keyword>
<sequence length="296" mass="33084">MTELRRVQTETLDLAYFEIGDGFPVVLLHGYPDDANTYKYVWPKLAELGFRVIVPHLRGHGQTRIRDGHARVGQQGAIAQDLFDLLDALSLQQVGLVGYDWGGRAACIAAALQPDRVKFLVAGHGYLIQDTLSAPAPSADQEIERAYWYQWYLCTARGAAGVQQNRKVMGRALWDEWSPPWVFSNEDFEECAASWDNPDYVDVVVHSYRHRNGEAASDPRYDALERALAEKPKIAVPTIVLHGADDRVSFARLTADHATFFTGPYERRVLPGVGHFLPREAPDAVVQAVLDLQSRA</sequence>
<dbReference type="Gene3D" id="3.40.50.1820">
    <property type="entry name" value="alpha/beta hydrolase"/>
    <property type="match status" value="1"/>
</dbReference>
<accession>A0A8S8XHQ2</accession>